<organism evidence="2 3">
    <name type="scientific">Paranoxybacillus vitaminiphilus</name>
    <dbReference type="NCBI Taxonomy" id="581036"/>
    <lineage>
        <taxon>Bacteria</taxon>
        <taxon>Bacillati</taxon>
        <taxon>Bacillota</taxon>
        <taxon>Bacilli</taxon>
        <taxon>Bacillales</taxon>
        <taxon>Anoxybacillaceae</taxon>
        <taxon>Paranoxybacillus</taxon>
    </lineage>
</organism>
<dbReference type="AlphaFoldDB" id="A0A327YMB0"/>
<keyword evidence="3" id="KW-1185">Reference proteome</keyword>
<name>A0A327YMB0_9BACL</name>
<keyword evidence="1" id="KW-0175">Coiled coil</keyword>
<evidence type="ECO:0000313" key="2">
    <source>
        <dbReference type="EMBL" id="RAK22123.1"/>
    </source>
</evidence>
<dbReference type="EMBL" id="QLMH01000002">
    <property type="protein sequence ID" value="RAK22123.1"/>
    <property type="molecule type" value="Genomic_DNA"/>
</dbReference>
<evidence type="ECO:0000256" key="1">
    <source>
        <dbReference type="SAM" id="Coils"/>
    </source>
</evidence>
<gene>
    <name evidence="2" type="ORF">B0I26_102111</name>
</gene>
<dbReference type="Proteomes" id="UP000248555">
    <property type="component" value="Unassembled WGS sequence"/>
</dbReference>
<sequence length="193" mass="22462">MSDSIFEVEKKIRMLERDIQEVKERLNEIKKAKEQGNDRQHVSALSYFTYSLLLPKTTEQKGTVIANFVIHNTGSVPLENPFICLKVMPKERAILSAKLGEDVQYDRRLNPLVMEPWQYINEDANKIVEEKGEFWLKPVHISQIEAGQKLSFSNFQLKFDIEEEQTTYKVEGFFYCKQLPNGVRALNNIVIHV</sequence>
<protein>
    <submittedName>
        <fullName evidence="2">Uncharacterized protein</fullName>
    </submittedName>
</protein>
<dbReference type="RefSeq" id="WP_111643984.1">
    <property type="nucleotide sequence ID" value="NZ_QLMH01000002.1"/>
</dbReference>
<feature type="coiled-coil region" evidence="1">
    <location>
        <begin position="5"/>
        <end position="39"/>
    </location>
</feature>
<comment type="caution">
    <text evidence="2">The sequence shown here is derived from an EMBL/GenBank/DDBJ whole genome shotgun (WGS) entry which is preliminary data.</text>
</comment>
<evidence type="ECO:0000313" key="3">
    <source>
        <dbReference type="Proteomes" id="UP000248555"/>
    </source>
</evidence>
<accession>A0A327YMB0</accession>
<dbReference type="OrthoDB" id="2679997at2"/>
<proteinExistence type="predicted"/>
<reference evidence="2 3" key="1">
    <citation type="submission" date="2018-06" db="EMBL/GenBank/DDBJ databases">
        <title>Genomic Encyclopedia of Type Strains, Phase III (KMG-III): the genomes of soil and plant-associated and newly described type strains.</title>
        <authorList>
            <person name="Whitman W."/>
        </authorList>
    </citation>
    <scope>NUCLEOTIDE SEQUENCE [LARGE SCALE GENOMIC DNA]</scope>
    <source>
        <strain evidence="2 3">CGMCC 1.8979</strain>
    </source>
</reference>